<evidence type="ECO:0000313" key="1">
    <source>
        <dbReference type="EMBL" id="GGJ97976.1"/>
    </source>
</evidence>
<accession>A0A917PXX1</accession>
<dbReference type="GO" id="GO:0030638">
    <property type="term" value="P:polyketide metabolic process"/>
    <property type="evidence" value="ECO:0007669"/>
    <property type="project" value="InterPro"/>
</dbReference>
<organism evidence="1 2">
    <name type="scientific">Pseudomonas matsuisoli</name>
    <dbReference type="NCBI Taxonomy" id="1515666"/>
    <lineage>
        <taxon>Bacteria</taxon>
        <taxon>Pseudomonadati</taxon>
        <taxon>Pseudomonadota</taxon>
        <taxon>Gammaproteobacteria</taxon>
        <taxon>Pseudomonadales</taxon>
        <taxon>Pseudomonadaceae</taxon>
        <taxon>Pseudomonas</taxon>
    </lineage>
</organism>
<dbReference type="InterPro" id="IPR009959">
    <property type="entry name" value="Cyclase_SnoaL-like"/>
</dbReference>
<dbReference type="InterPro" id="IPR032710">
    <property type="entry name" value="NTF2-like_dom_sf"/>
</dbReference>
<protein>
    <submittedName>
        <fullName evidence="1">Ester cyclase</fullName>
    </submittedName>
</protein>
<proteinExistence type="predicted"/>
<reference evidence="1" key="2">
    <citation type="submission" date="2020-09" db="EMBL/GenBank/DDBJ databases">
        <authorList>
            <person name="Sun Q."/>
            <person name="Ohkuma M."/>
        </authorList>
    </citation>
    <scope>NUCLEOTIDE SEQUENCE</scope>
    <source>
        <strain evidence="1">JCM 30078</strain>
    </source>
</reference>
<dbReference type="RefSeq" id="WP_188983554.1">
    <property type="nucleotide sequence ID" value="NZ_BMPO01000005.1"/>
</dbReference>
<dbReference type="PANTHER" id="PTHR38436">
    <property type="entry name" value="POLYKETIDE CYCLASE SNOAL-LIKE DOMAIN"/>
    <property type="match status" value="1"/>
</dbReference>
<dbReference type="EMBL" id="BMPO01000005">
    <property type="protein sequence ID" value="GGJ97976.1"/>
    <property type="molecule type" value="Genomic_DNA"/>
</dbReference>
<keyword evidence="2" id="KW-1185">Reference proteome</keyword>
<reference evidence="1" key="1">
    <citation type="journal article" date="2014" name="Int. J. Syst. Evol. Microbiol.">
        <title>Complete genome sequence of Corynebacterium casei LMG S-19264T (=DSM 44701T), isolated from a smear-ripened cheese.</title>
        <authorList>
            <consortium name="US DOE Joint Genome Institute (JGI-PGF)"/>
            <person name="Walter F."/>
            <person name="Albersmeier A."/>
            <person name="Kalinowski J."/>
            <person name="Ruckert C."/>
        </authorList>
    </citation>
    <scope>NUCLEOTIDE SEQUENCE</scope>
    <source>
        <strain evidence="1">JCM 30078</strain>
    </source>
</reference>
<dbReference type="PANTHER" id="PTHR38436:SF1">
    <property type="entry name" value="ESTER CYCLASE"/>
    <property type="match status" value="1"/>
</dbReference>
<evidence type="ECO:0000313" key="2">
    <source>
        <dbReference type="Proteomes" id="UP000635983"/>
    </source>
</evidence>
<sequence length="129" mass="14681">MPTTDLKSRYRAYIDCLNRRDWSSLSEHVDAAIHYNGQHVGLAGYRAMLEEDVRAIPDLHFHIELLVADPPHIAARLHFECTPTGELFGLPVNGKRVIFSENVFYEYRDGLISNVRSIIDKAAITSQLE</sequence>
<name>A0A917PXX1_9PSED</name>
<dbReference type="Proteomes" id="UP000635983">
    <property type="component" value="Unassembled WGS sequence"/>
</dbReference>
<dbReference type="Gene3D" id="3.10.450.50">
    <property type="match status" value="1"/>
</dbReference>
<gene>
    <name evidence="1" type="ORF">GCM10009304_24820</name>
</gene>
<dbReference type="SUPFAM" id="SSF54427">
    <property type="entry name" value="NTF2-like"/>
    <property type="match status" value="1"/>
</dbReference>
<dbReference type="AlphaFoldDB" id="A0A917PXX1"/>
<comment type="caution">
    <text evidence="1">The sequence shown here is derived from an EMBL/GenBank/DDBJ whole genome shotgun (WGS) entry which is preliminary data.</text>
</comment>
<dbReference type="Pfam" id="PF07366">
    <property type="entry name" value="SnoaL"/>
    <property type="match status" value="1"/>
</dbReference>